<accession>F8NJC4</accession>
<name>F8NJC4_SERL9</name>
<protein>
    <recommendedName>
        <fullName evidence="3">C2H2-type domain-containing protein</fullName>
    </recommendedName>
</protein>
<proteinExistence type="predicted"/>
<dbReference type="OrthoDB" id="2688393at2759"/>
<dbReference type="AlphaFoldDB" id="F8NJC4"/>
<feature type="compositionally biased region" description="Polar residues" evidence="1">
    <location>
        <begin position="127"/>
        <end position="141"/>
    </location>
</feature>
<dbReference type="Proteomes" id="UP000008064">
    <property type="component" value="Unassembled WGS sequence"/>
</dbReference>
<dbReference type="InterPro" id="IPR041078">
    <property type="entry name" value="Plavaka"/>
</dbReference>
<sequence>MSLAFPGYSTPPASTSNTDYFCLNCARIFQSHEELEHNLSSPQSNCGQWLADADPEYDSDYCDDPETALDMVNDPGDDSQLYGSDSEDDEYENLHGGTEEEHSEAAIPVPMDVEPDSNARHVDEPAVSNSYDLHSNNSTGSRDAFGITRDCHPNKSSSWPGGRNYLQKMDEDIFVHIRKENLHYPFTSQEEWGLANRLSLTSLSQQKIDTFLRLDNVKQQDLCYTTARDIQTQIESLPDVPHWKHVNITVGPYKTKRPITLYYREGIEVVDMLFSNPVFTSSMDMEPYRLYEQTERGEKRAYDKFMSGELAWDLQSSIPSGNTLVGIITASDKTPLTVGTGNLEMHPVLLSLANIHPSV</sequence>
<feature type="region of interest" description="Disordered" evidence="1">
    <location>
        <begin position="57"/>
        <end position="163"/>
    </location>
</feature>
<evidence type="ECO:0000313" key="2">
    <source>
        <dbReference type="EMBL" id="EGO29822.1"/>
    </source>
</evidence>
<evidence type="ECO:0008006" key="3">
    <source>
        <dbReference type="Google" id="ProtNLM"/>
    </source>
</evidence>
<feature type="compositionally biased region" description="Acidic residues" evidence="1">
    <location>
        <begin position="57"/>
        <end position="67"/>
    </location>
</feature>
<dbReference type="Pfam" id="PF18759">
    <property type="entry name" value="Plavaka"/>
    <property type="match status" value="1"/>
</dbReference>
<organism>
    <name type="scientific">Serpula lacrymans var. lacrymans (strain S7.9)</name>
    <name type="common">Dry rot fungus</name>
    <dbReference type="NCBI Taxonomy" id="578457"/>
    <lineage>
        <taxon>Eukaryota</taxon>
        <taxon>Fungi</taxon>
        <taxon>Dikarya</taxon>
        <taxon>Basidiomycota</taxon>
        <taxon>Agaricomycotina</taxon>
        <taxon>Agaricomycetes</taxon>
        <taxon>Agaricomycetidae</taxon>
        <taxon>Boletales</taxon>
        <taxon>Coniophorineae</taxon>
        <taxon>Serpulaceae</taxon>
        <taxon>Serpula</taxon>
    </lineage>
</organism>
<reference evidence="2" key="1">
    <citation type="submission" date="2011-04" db="EMBL/GenBank/DDBJ databases">
        <title>Evolution of plant cell wall degrading machinery underlies the functional diversity of forest fungi.</title>
        <authorList>
            <consortium name="US DOE Joint Genome Institute (JGI-PGF)"/>
            <person name="Eastwood D.C."/>
            <person name="Floudas D."/>
            <person name="Binder M."/>
            <person name="Majcherczyk A."/>
            <person name="Schneider P."/>
            <person name="Aerts A."/>
            <person name="Asiegbu F.O."/>
            <person name="Baker S.E."/>
            <person name="Barry K."/>
            <person name="Bendiksby M."/>
            <person name="Blumentritt M."/>
            <person name="Coutinho P.M."/>
            <person name="Cullen D."/>
            <person name="Cullen D."/>
            <person name="Gathman A."/>
            <person name="Goodell B."/>
            <person name="Henrissat B."/>
            <person name="Ihrmark K."/>
            <person name="Kauserud H."/>
            <person name="Kohler A."/>
            <person name="LaButti K."/>
            <person name="Lapidus A."/>
            <person name="Lavin J.L."/>
            <person name="Lee Y.-H."/>
            <person name="Lindquist E."/>
            <person name="Lilly W."/>
            <person name="Lucas S."/>
            <person name="Morin E."/>
            <person name="Murat C."/>
            <person name="Oguiza J.A."/>
            <person name="Park J."/>
            <person name="Pisabarro A.G."/>
            <person name="Riley R."/>
            <person name="Rosling A."/>
            <person name="Salamov A."/>
            <person name="Schmidt O."/>
            <person name="Schmutz J."/>
            <person name="Skrede I."/>
            <person name="Stenlid J."/>
            <person name="Wiebenga A."/>
            <person name="Xie X."/>
            <person name="Kues U."/>
            <person name="Hibbett D.S."/>
            <person name="Hoffmeister D."/>
            <person name="Hogberg N."/>
            <person name="Martin F."/>
            <person name="Grigoriev I.V."/>
            <person name="Watkinson S.C."/>
        </authorList>
    </citation>
    <scope>NUCLEOTIDE SEQUENCE</scope>
    <source>
        <strain evidence="2">S7.9</strain>
    </source>
</reference>
<evidence type="ECO:0000256" key="1">
    <source>
        <dbReference type="SAM" id="MobiDB-lite"/>
    </source>
</evidence>
<dbReference type="KEGG" id="sla:SERLADRAFT_433780"/>
<dbReference type="GeneID" id="18814238"/>
<dbReference type="EMBL" id="GL945429">
    <property type="protein sequence ID" value="EGO29822.1"/>
    <property type="molecule type" value="Genomic_DNA"/>
</dbReference>
<gene>
    <name evidence="2" type="ORF">SERLADRAFT_433780</name>
</gene>
<dbReference type="RefSeq" id="XP_007314064.1">
    <property type="nucleotide sequence ID" value="XM_007314002.1"/>
</dbReference>
<dbReference type="HOGENOM" id="CLU_006344_2_1_1"/>